<keyword evidence="4" id="KW-0326">Glycosidase</keyword>
<evidence type="ECO:0000256" key="5">
    <source>
        <dbReference type="ARBA" id="ARBA00023316"/>
    </source>
</evidence>
<comment type="catalytic activity">
    <reaction evidence="6">
        <text>Successive hydrolysis of beta-D-glucose units from the non-reducing ends of (1-&gt;3)-beta-D-glucans, releasing alpha-glucose.</text>
        <dbReference type="EC" id="3.2.1.58"/>
    </reaction>
</comment>
<evidence type="ECO:0000256" key="7">
    <source>
        <dbReference type="ARBA" id="ARBA00038929"/>
    </source>
</evidence>
<keyword evidence="9" id="KW-1185">Reference proteome</keyword>
<comment type="caution">
    <text evidence="8">The sequence shown here is derived from an EMBL/GenBank/DDBJ whole genome shotgun (WGS) entry which is preliminary data.</text>
</comment>
<dbReference type="OrthoDB" id="62120at2759"/>
<keyword evidence="5" id="KW-0961">Cell wall biogenesis/degradation</keyword>
<dbReference type="PANTHER" id="PTHR31297">
    <property type="entry name" value="GLUCAN ENDO-1,6-BETA-GLUCOSIDASE B"/>
    <property type="match status" value="1"/>
</dbReference>
<evidence type="ECO:0000256" key="3">
    <source>
        <dbReference type="ARBA" id="ARBA00023180"/>
    </source>
</evidence>
<proteinExistence type="inferred from homology"/>
<evidence type="ECO:0000256" key="4">
    <source>
        <dbReference type="ARBA" id="ARBA00023295"/>
    </source>
</evidence>
<sequence>MQRVYDPQDPFNTNARPNAWTPPLNTSWNWGADHVYGVNLGGLFVLEPFISPALYQKYPGAVDEWTLSELMAADNSTGRGLRAQLEAHYDTFIVRGLNCLDMICFIADFSLRQSIETWDGEPFLPKVCWKYILRVFEWARKYGLRIYLDLHTVRDHKTVRPGVPAPVSYELGQVNFMNGIIGVSKWADFLPGSDRIILDTHPYFVFDGQPNNSPLVDDDGTGEPGGVWPKQACSAWGPSINTSRSAFGVTVAGEFSNGYNDCGLFVNGVGNGASYKGDCSVMIDWANWNTTFKPA</sequence>
<name>A0A4S4L0J0_9AGAM</name>
<dbReference type="Proteomes" id="UP000310158">
    <property type="component" value="Unassembled WGS sequence"/>
</dbReference>
<dbReference type="InterPro" id="IPR017853">
    <property type="entry name" value="GH"/>
</dbReference>
<dbReference type="EC" id="3.2.1.58" evidence="7"/>
<dbReference type="GO" id="GO:0005576">
    <property type="term" value="C:extracellular region"/>
    <property type="evidence" value="ECO:0007669"/>
    <property type="project" value="TreeGrafter"/>
</dbReference>
<evidence type="ECO:0000313" key="8">
    <source>
        <dbReference type="EMBL" id="THH04547.1"/>
    </source>
</evidence>
<dbReference type="SUPFAM" id="SSF51445">
    <property type="entry name" value="(Trans)glycosidases"/>
    <property type="match status" value="1"/>
</dbReference>
<evidence type="ECO:0000256" key="1">
    <source>
        <dbReference type="ARBA" id="ARBA00005641"/>
    </source>
</evidence>
<protein>
    <recommendedName>
        <fullName evidence="7">glucan 1,3-beta-glucosidase</fullName>
        <ecNumber evidence="7">3.2.1.58</ecNumber>
    </recommendedName>
</protein>
<evidence type="ECO:0000313" key="9">
    <source>
        <dbReference type="Proteomes" id="UP000310158"/>
    </source>
</evidence>
<dbReference type="GO" id="GO:0071555">
    <property type="term" value="P:cell wall organization"/>
    <property type="evidence" value="ECO:0007669"/>
    <property type="project" value="UniProtKB-KW"/>
</dbReference>
<accession>A0A4S4L0J0</accession>
<organism evidence="8 9">
    <name type="scientific">Bondarzewia mesenterica</name>
    <dbReference type="NCBI Taxonomy" id="1095465"/>
    <lineage>
        <taxon>Eukaryota</taxon>
        <taxon>Fungi</taxon>
        <taxon>Dikarya</taxon>
        <taxon>Basidiomycota</taxon>
        <taxon>Agaricomycotina</taxon>
        <taxon>Agaricomycetes</taxon>
        <taxon>Russulales</taxon>
        <taxon>Bondarzewiaceae</taxon>
        <taxon>Bondarzewia</taxon>
    </lineage>
</organism>
<dbReference type="GO" id="GO:0009986">
    <property type="term" value="C:cell surface"/>
    <property type="evidence" value="ECO:0007669"/>
    <property type="project" value="TreeGrafter"/>
</dbReference>
<reference evidence="8 9" key="1">
    <citation type="submission" date="2019-02" db="EMBL/GenBank/DDBJ databases">
        <title>Genome sequencing of the rare red list fungi Bondarzewia mesenterica.</title>
        <authorList>
            <person name="Buettner E."/>
            <person name="Kellner H."/>
        </authorList>
    </citation>
    <scope>NUCLEOTIDE SEQUENCE [LARGE SCALE GENOMIC DNA]</scope>
    <source>
        <strain evidence="8 9">DSM 108281</strain>
    </source>
</reference>
<comment type="similarity">
    <text evidence="1">Belongs to the glycosyl hydrolase 5 (cellulase A) family.</text>
</comment>
<dbReference type="AlphaFoldDB" id="A0A4S4L0J0"/>
<evidence type="ECO:0000256" key="6">
    <source>
        <dbReference type="ARBA" id="ARBA00036824"/>
    </source>
</evidence>
<keyword evidence="2" id="KW-0378">Hydrolase</keyword>
<gene>
    <name evidence="8" type="ORF">EW146_g10148</name>
</gene>
<dbReference type="Gene3D" id="3.20.20.80">
    <property type="entry name" value="Glycosidases"/>
    <property type="match status" value="2"/>
</dbReference>
<keyword evidence="3" id="KW-0325">Glycoprotein</keyword>
<evidence type="ECO:0000256" key="2">
    <source>
        <dbReference type="ARBA" id="ARBA00022801"/>
    </source>
</evidence>
<dbReference type="GO" id="GO:0009251">
    <property type="term" value="P:glucan catabolic process"/>
    <property type="evidence" value="ECO:0007669"/>
    <property type="project" value="TreeGrafter"/>
</dbReference>
<dbReference type="PANTHER" id="PTHR31297:SF34">
    <property type="entry name" value="GLUCAN 1,3-BETA-GLUCOSIDASE 2"/>
    <property type="match status" value="1"/>
</dbReference>
<dbReference type="GO" id="GO:0004338">
    <property type="term" value="F:glucan exo-1,3-beta-glucosidase activity"/>
    <property type="evidence" value="ECO:0007669"/>
    <property type="project" value="UniProtKB-EC"/>
</dbReference>
<dbReference type="EMBL" id="SGPL01001142">
    <property type="protein sequence ID" value="THH04547.1"/>
    <property type="molecule type" value="Genomic_DNA"/>
</dbReference>
<dbReference type="InterPro" id="IPR050386">
    <property type="entry name" value="Glycosyl_hydrolase_5"/>
</dbReference>